<evidence type="ECO:0000256" key="1">
    <source>
        <dbReference type="ARBA" id="ARBA00004167"/>
    </source>
</evidence>
<dbReference type="Pfam" id="PF09451">
    <property type="entry name" value="ATG27"/>
    <property type="match status" value="1"/>
</dbReference>
<keyword evidence="2 7" id="KW-0812">Transmembrane</keyword>
<dbReference type="PANTHER" id="PTHR15071:SF0">
    <property type="entry name" value="MANNOSE 6-PHOSPHATE RECEPTOR-LIKE PROTEIN 1"/>
    <property type="match status" value="1"/>
</dbReference>
<protein>
    <recommendedName>
        <fullName evidence="10">Autophagy-related protein 27</fullName>
    </recommendedName>
</protein>
<organism evidence="8 9">
    <name type="scientific">Panicum virgatum</name>
    <name type="common">Blackwell switchgrass</name>
    <dbReference type="NCBI Taxonomy" id="38727"/>
    <lineage>
        <taxon>Eukaryota</taxon>
        <taxon>Viridiplantae</taxon>
        <taxon>Streptophyta</taxon>
        <taxon>Embryophyta</taxon>
        <taxon>Tracheophyta</taxon>
        <taxon>Spermatophyta</taxon>
        <taxon>Magnoliopsida</taxon>
        <taxon>Liliopsida</taxon>
        <taxon>Poales</taxon>
        <taxon>Poaceae</taxon>
        <taxon>PACMAD clade</taxon>
        <taxon>Panicoideae</taxon>
        <taxon>Panicodae</taxon>
        <taxon>Paniceae</taxon>
        <taxon>Panicinae</taxon>
        <taxon>Panicum</taxon>
        <taxon>Panicum sect. Hiantes</taxon>
    </lineage>
</organism>
<evidence type="ECO:0000256" key="4">
    <source>
        <dbReference type="ARBA" id="ARBA00022989"/>
    </source>
</evidence>
<evidence type="ECO:0000256" key="5">
    <source>
        <dbReference type="ARBA" id="ARBA00023136"/>
    </source>
</evidence>
<keyword evidence="4 7" id="KW-1133">Transmembrane helix</keyword>
<dbReference type="AlphaFoldDB" id="A0A8T0NRN7"/>
<keyword evidence="9" id="KW-1185">Reference proteome</keyword>
<comment type="subcellular location">
    <subcellularLocation>
        <location evidence="1">Membrane</location>
        <topology evidence="1">Single-pass membrane protein</topology>
    </subcellularLocation>
</comment>
<dbReference type="Proteomes" id="UP000823388">
    <property type="component" value="Chromosome 9K"/>
</dbReference>
<evidence type="ECO:0000256" key="3">
    <source>
        <dbReference type="ARBA" id="ARBA00022729"/>
    </source>
</evidence>
<gene>
    <name evidence="8" type="ORF">PVAP13_9KG473800</name>
</gene>
<reference evidence="8" key="1">
    <citation type="submission" date="2020-05" db="EMBL/GenBank/DDBJ databases">
        <title>WGS assembly of Panicum virgatum.</title>
        <authorList>
            <person name="Lovell J.T."/>
            <person name="Jenkins J."/>
            <person name="Shu S."/>
            <person name="Juenger T.E."/>
            <person name="Schmutz J."/>
        </authorList>
    </citation>
    <scope>NUCLEOTIDE SEQUENCE</scope>
    <source>
        <strain evidence="8">AP13</strain>
    </source>
</reference>
<keyword evidence="3" id="KW-0732">Signal</keyword>
<sequence length="359" mass="37669">MGTLPRPADEGWHRGWVPARSCRCGPVLGVVAWCDGRAAEQTPDVSSSSRGGILSAARQATGGQARTLRASSGTPPLRMPAPGPRMPPPLLLLLLAAACSCGPAGGTGGGGSCELSVARGGELYSFALAAPTPAHHRGVLSEDGFYKVAVNDSILWFQLCDEMLFNFDPPMCLNCEGCGGPLRCGTQCSALVSNNIGGYDVCTTLGSSSKSHLSLIDESNPQKGVVVKMFSSKCSISISVLCDSIVAQVPGKFVISGDCDYATTIKHPSGCSRSVSASGSGWGWLGTLFITILSLLGGYILIGAVYRYYFLGIHSVEAIPNLEFWIGLPQRIKTMFVPATRSRVSYSRDALGAYTPGNH</sequence>
<evidence type="ECO:0000313" key="8">
    <source>
        <dbReference type="EMBL" id="KAG2552621.1"/>
    </source>
</evidence>
<feature type="compositionally biased region" description="Polar residues" evidence="6">
    <location>
        <begin position="61"/>
        <end position="72"/>
    </location>
</feature>
<evidence type="ECO:0000256" key="6">
    <source>
        <dbReference type="SAM" id="MobiDB-lite"/>
    </source>
</evidence>
<dbReference type="InterPro" id="IPR018939">
    <property type="entry name" value="Autophagy-rel_prot_27"/>
</dbReference>
<dbReference type="EMBL" id="CM029053">
    <property type="protein sequence ID" value="KAG2552621.1"/>
    <property type="molecule type" value="Genomic_DNA"/>
</dbReference>
<dbReference type="PANTHER" id="PTHR15071">
    <property type="entry name" value="MANNOSE-6-PHOSPHATE RECEPTOR FAMILY MEMBER"/>
    <property type="match status" value="1"/>
</dbReference>
<evidence type="ECO:0000313" key="9">
    <source>
        <dbReference type="Proteomes" id="UP000823388"/>
    </source>
</evidence>
<accession>A0A8T0NRN7</accession>
<evidence type="ECO:0008006" key="10">
    <source>
        <dbReference type="Google" id="ProtNLM"/>
    </source>
</evidence>
<name>A0A8T0NRN7_PANVG</name>
<proteinExistence type="predicted"/>
<feature type="region of interest" description="Disordered" evidence="6">
    <location>
        <begin position="57"/>
        <end position="82"/>
    </location>
</feature>
<evidence type="ECO:0000256" key="2">
    <source>
        <dbReference type="ARBA" id="ARBA00022692"/>
    </source>
</evidence>
<keyword evidence="5 7" id="KW-0472">Membrane</keyword>
<comment type="caution">
    <text evidence="8">The sequence shown here is derived from an EMBL/GenBank/DDBJ whole genome shotgun (WGS) entry which is preliminary data.</text>
</comment>
<dbReference type="GO" id="GO:0000139">
    <property type="term" value="C:Golgi membrane"/>
    <property type="evidence" value="ECO:0007669"/>
    <property type="project" value="UniProtKB-SubCell"/>
</dbReference>
<evidence type="ECO:0000256" key="7">
    <source>
        <dbReference type="SAM" id="Phobius"/>
    </source>
</evidence>
<dbReference type="OrthoDB" id="29460at2759"/>
<feature type="transmembrane region" description="Helical" evidence="7">
    <location>
        <begin position="282"/>
        <end position="306"/>
    </location>
</feature>